<reference evidence="1 2" key="1">
    <citation type="submission" date="2021-01" db="EMBL/GenBank/DDBJ databases">
        <title>Whole genome shotgun sequence of Actinoplanes durhamensis NBRC 14914.</title>
        <authorList>
            <person name="Komaki H."/>
            <person name="Tamura T."/>
        </authorList>
    </citation>
    <scope>NUCLEOTIDE SEQUENCE [LARGE SCALE GENOMIC DNA]</scope>
    <source>
        <strain evidence="1 2">NBRC 14914</strain>
    </source>
</reference>
<organism evidence="1 2">
    <name type="scientific">Paractinoplanes durhamensis</name>
    <dbReference type="NCBI Taxonomy" id="113563"/>
    <lineage>
        <taxon>Bacteria</taxon>
        <taxon>Bacillati</taxon>
        <taxon>Actinomycetota</taxon>
        <taxon>Actinomycetes</taxon>
        <taxon>Micromonosporales</taxon>
        <taxon>Micromonosporaceae</taxon>
        <taxon>Paractinoplanes</taxon>
    </lineage>
</organism>
<gene>
    <name evidence="1" type="ORF">Adu01nite_89280</name>
</gene>
<name>A0ABQ3ZCN1_9ACTN</name>
<dbReference type="EMBL" id="BOML01000084">
    <property type="protein sequence ID" value="GIE07578.1"/>
    <property type="molecule type" value="Genomic_DNA"/>
</dbReference>
<protein>
    <submittedName>
        <fullName evidence="1">Uncharacterized protein</fullName>
    </submittedName>
</protein>
<comment type="caution">
    <text evidence="1">The sequence shown here is derived from an EMBL/GenBank/DDBJ whole genome shotgun (WGS) entry which is preliminary data.</text>
</comment>
<keyword evidence="2" id="KW-1185">Reference proteome</keyword>
<sequence>MRKGYLGMLSVAVRELRHKAKEMTRYALVVDIGASRTRRGGRLEDLSADGYPALASERGQSVARAAVTMRSLTGWPLTA</sequence>
<evidence type="ECO:0000313" key="2">
    <source>
        <dbReference type="Proteomes" id="UP000637628"/>
    </source>
</evidence>
<evidence type="ECO:0000313" key="1">
    <source>
        <dbReference type="EMBL" id="GIE07578.1"/>
    </source>
</evidence>
<proteinExistence type="predicted"/>
<dbReference type="Proteomes" id="UP000637628">
    <property type="component" value="Unassembled WGS sequence"/>
</dbReference>
<accession>A0ABQ3ZCN1</accession>